<protein>
    <recommendedName>
        <fullName evidence="2">Late embryogenesis abundant protein LEA-2 subgroup domain-containing protein</fullName>
    </recommendedName>
</protein>
<dbReference type="PANTHER" id="PTHR31852">
    <property type="entry name" value="LATE EMBRYOGENESIS ABUNDANT (LEA) HYDROXYPROLINE-RICH GLYCOPROTEIN FAMILY"/>
    <property type="match status" value="1"/>
</dbReference>
<accession>A0ABD3B097</accession>
<keyword evidence="1" id="KW-0812">Transmembrane</keyword>
<dbReference type="EMBL" id="JBJUIK010000001">
    <property type="protein sequence ID" value="KAL3536765.1"/>
    <property type="molecule type" value="Genomic_DNA"/>
</dbReference>
<feature type="transmembrane region" description="Helical" evidence="1">
    <location>
        <begin position="39"/>
        <end position="62"/>
    </location>
</feature>
<evidence type="ECO:0000256" key="1">
    <source>
        <dbReference type="SAM" id="Phobius"/>
    </source>
</evidence>
<feature type="domain" description="Late embryogenesis abundant protein LEA-2 subgroup" evidence="2">
    <location>
        <begin position="99"/>
        <end position="198"/>
    </location>
</feature>
<gene>
    <name evidence="3" type="ORF">ACH5RR_000131</name>
</gene>
<comment type="caution">
    <text evidence="3">The sequence shown here is derived from an EMBL/GenBank/DDBJ whole genome shotgun (WGS) entry which is preliminary data.</text>
</comment>
<reference evidence="3 4" key="1">
    <citation type="submission" date="2024-11" db="EMBL/GenBank/DDBJ databases">
        <title>A near-complete genome assembly of Cinchona calisaya.</title>
        <authorList>
            <person name="Lian D.C."/>
            <person name="Zhao X.W."/>
            <person name="Wei L."/>
        </authorList>
    </citation>
    <scope>NUCLEOTIDE SEQUENCE [LARGE SCALE GENOMIC DNA]</scope>
    <source>
        <tissue evidence="3">Nenye</tissue>
    </source>
</reference>
<dbReference type="InterPro" id="IPR004864">
    <property type="entry name" value="LEA_2"/>
</dbReference>
<evidence type="ECO:0000313" key="4">
    <source>
        <dbReference type="Proteomes" id="UP001630127"/>
    </source>
</evidence>
<dbReference type="InterPro" id="IPR055301">
    <property type="entry name" value="Lea14-like_2"/>
</dbReference>
<keyword evidence="4" id="KW-1185">Reference proteome</keyword>
<dbReference type="Pfam" id="PF03168">
    <property type="entry name" value="LEA_2"/>
    <property type="match status" value="1"/>
</dbReference>
<dbReference type="SUPFAM" id="SSF117070">
    <property type="entry name" value="LEA14-like"/>
    <property type="match status" value="1"/>
</dbReference>
<evidence type="ECO:0000259" key="2">
    <source>
        <dbReference type="Pfam" id="PF03168"/>
    </source>
</evidence>
<dbReference type="Proteomes" id="UP001630127">
    <property type="component" value="Unassembled WGS sequence"/>
</dbReference>
<proteinExistence type="predicted"/>
<organism evidence="3 4">
    <name type="scientific">Cinchona calisaya</name>
    <dbReference type="NCBI Taxonomy" id="153742"/>
    <lineage>
        <taxon>Eukaryota</taxon>
        <taxon>Viridiplantae</taxon>
        <taxon>Streptophyta</taxon>
        <taxon>Embryophyta</taxon>
        <taxon>Tracheophyta</taxon>
        <taxon>Spermatophyta</taxon>
        <taxon>Magnoliopsida</taxon>
        <taxon>eudicotyledons</taxon>
        <taxon>Gunneridae</taxon>
        <taxon>Pentapetalae</taxon>
        <taxon>asterids</taxon>
        <taxon>lamiids</taxon>
        <taxon>Gentianales</taxon>
        <taxon>Rubiaceae</taxon>
        <taxon>Cinchonoideae</taxon>
        <taxon>Cinchoneae</taxon>
        <taxon>Cinchona</taxon>
    </lineage>
</organism>
<dbReference type="Gene3D" id="2.60.40.1820">
    <property type="match status" value="1"/>
</dbReference>
<keyword evidence="1" id="KW-1133">Transmembrane helix</keyword>
<keyword evidence="1" id="KW-0472">Membrane</keyword>
<dbReference type="AlphaFoldDB" id="A0ABD3B097"/>
<evidence type="ECO:0000313" key="3">
    <source>
        <dbReference type="EMBL" id="KAL3536765.1"/>
    </source>
</evidence>
<name>A0ABD3B097_9GENT</name>
<sequence>MAERDQVRPLAPASERQSSDDEEANLYFKGDGKRRCIKCCGGIAAILLIQAIIVIILIFTVFKVKDPVIKLNGVKVDKFELINGTTPKPGTNMSLTADVSVKNPNYATFKYPNTTTTLYYHGTVIGEARGPPGKSKARRTMRMNITIDFIMDRLISHPMLNSDVGSGLLPMSSFTRIGGRVNMLKIIKKHVIVKMNCTMAVNITSRTIQDQKCKRKVKL</sequence>